<evidence type="ECO:0000313" key="7">
    <source>
        <dbReference type="Proteomes" id="UP000632222"/>
    </source>
</evidence>
<protein>
    <submittedName>
        <fullName evidence="6">Transcriptional regulator</fullName>
    </submittedName>
</protein>
<keyword evidence="3" id="KW-0238">DNA-binding</keyword>
<evidence type="ECO:0000256" key="4">
    <source>
        <dbReference type="ARBA" id="ARBA00023163"/>
    </source>
</evidence>
<dbReference type="InterPro" id="IPR051054">
    <property type="entry name" value="SorC_transcr_regulators"/>
</dbReference>
<comment type="similarity">
    <text evidence="1">Belongs to the SorC transcriptional regulatory family.</text>
</comment>
<evidence type="ECO:0000313" key="6">
    <source>
        <dbReference type="EMBL" id="GGJ38855.1"/>
    </source>
</evidence>
<evidence type="ECO:0000256" key="3">
    <source>
        <dbReference type="ARBA" id="ARBA00023125"/>
    </source>
</evidence>
<keyword evidence="2" id="KW-0805">Transcription regulation</keyword>
<name>A0ABQ2D0I7_9DEIO</name>
<comment type="caution">
    <text evidence="6">The sequence shown here is derived from an EMBL/GenBank/DDBJ whole genome shotgun (WGS) entry which is preliminary data.</text>
</comment>
<organism evidence="6 7">
    <name type="scientific">Deinococcus roseus</name>
    <dbReference type="NCBI Taxonomy" id="392414"/>
    <lineage>
        <taxon>Bacteria</taxon>
        <taxon>Thermotogati</taxon>
        <taxon>Deinococcota</taxon>
        <taxon>Deinococci</taxon>
        <taxon>Deinococcales</taxon>
        <taxon>Deinococcaceae</taxon>
        <taxon>Deinococcus</taxon>
    </lineage>
</organism>
<evidence type="ECO:0000256" key="1">
    <source>
        <dbReference type="ARBA" id="ARBA00010466"/>
    </source>
</evidence>
<sequence length="333" mass="36495">MLTAPSKTRYSEAMPSTDALAVQVARLYYHQNLTTEKIAAELGLSRPKVSRLLTHARKTGLVEIRIHDPQESSRSLESLLTEHFQLDRVHVVLTPENATEAECMQRVAVYAAHHAATLIQPGMTVGLAWGTTLNLLSQHLQPRPTPGVKLVQLNGSGNPSNFISDHALGLLQRFGDSFQAALNPFPVPAFFDHPETKTALWKERSIQRVLDLQQKADLLLYSVGSAKASVPSYVHAAPYLDPEDLQEMQNMQVVGDIATVFFREDGSFDGIPLNRRASGPDLGLFKNRKGAVCIVAGVSKALALWGALRGGLMSELIVDDKTVRKVLEFSGVK</sequence>
<dbReference type="Gene3D" id="3.40.50.1360">
    <property type="match status" value="1"/>
</dbReference>
<dbReference type="PANTHER" id="PTHR34294:SF1">
    <property type="entry name" value="TRANSCRIPTIONAL REGULATOR LSRR"/>
    <property type="match status" value="1"/>
</dbReference>
<keyword evidence="4" id="KW-0804">Transcription</keyword>
<reference evidence="7" key="1">
    <citation type="journal article" date="2019" name="Int. J. Syst. Evol. Microbiol.">
        <title>The Global Catalogue of Microorganisms (GCM) 10K type strain sequencing project: providing services to taxonomists for standard genome sequencing and annotation.</title>
        <authorList>
            <consortium name="The Broad Institute Genomics Platform"/>
            <consortium name="The Broad Institute Genome Sequencing Center for Infectious Disease"/>
            <person name="Wu L."/>
            <person name="Ma J."/>
        </authorList>
    </citation>
    <scope>NUCLEOTIDE SEQUENCE [LARGE SCALE GENOMIC DNA]</scope>
    <source>
        <strain evidence="7">JCM 14370</strain>
    </source>
</reference>
<dbReference type="InterPro" id="IPR036388">
    <property type="entry name" value="WH-like_DNA-bd_sf"/>
</dbReference>
<accession>A0ABQ2D0I7</accession>
<dbReference type="InterPro" id="IPR037171">
    <property type="entry name" value="NagB/RpiA_transferase-like"/>
</dbReference>
<keyword evidence="7" id="KW-1185">Reference proteome</keyword>
<dbReference type="SUPFAM" id="SSF100950">
    <property type="entry name" value="NagB/RpiA/CoA transferase-like"/>
    <property type="match status" value="1"/>
</dbReference>
<dbReference type="Gene3D" id="1.10.10.10">
    <property type="entry name" value="Winged helix-like DNA-binding domain superfamily/Winged helix DNA-binding domain"/>
    <property type="match status" value="1"/>
</dbReference>
<dbReference type="EMBL" id="BMOD01000009">
    <property type="protein sequence ID" value="GGJ38855.1"/>
    <property type="molecule type" value="Genomic_DNA"/>
</dbReference>
<evidence type="ECO:0000259" key="5">
    <source>
        <dbReference type="Pfam" id="PF04198"/>
    </source>
</evidence>
<dbReference type="PANTHER" id="PTHR34294">
    <property type="entry name" value="TRANSCRIPTIONAL REGULATOR-RELATED"/>
    <property type="match status" value="1"/>
</dbReference>
<proteinExistence type="inferred from homology"/>
<dbReference type="InterPro" id="IPR007324">
    <property type="entry name" value="Sugar-bd_dom_put"/>
</dbReference>
<evidence type="ECO:0000256" key="2">
    <source>
        <dbReference type="ARBA" id="ARBA00023015"/>
    </source>
</evidence>
<feature type="domain" description="Sugar-binding" evidence="5">
    <location>
        <begin position="69"/>
        <end position="328"/>
    </location>
</feature>
<dbReference type="Pfam" id="PF04198">
    <property type="entry name" value="Sugar-bind"/>
    <property type="match status" value="1"/>
</dbReference>
<gene>
    <name evidence="6" type="ORF">GCM10008938_26190</name>
</gene>
<dbReference type="Proteomes" id="UP000632222">
    <property type="component" value="Unassembled WGS sequence"/>
</dbReference>